<evidence type="ECO:0000259" key="8">
    <source>
        <dbReference type="Pfam" id="PF01529"/>
    </source>
</evidence>
<evidence type="ECO:0000256" key="1">
    <source>
        <dbReference type="ARBA" id="ARBA00004141"/>
    </source>
</evidence>
<comment type="catalytic activity">
    <reaction evidence="7">
        <text>L-cysteinyl-[protein] + hexadecanoyl-CoA = S-hexadecanoyl-L-cysteinyl-[protein] + CoA</text>
        <dbReference type="Rhea" id="RHEA:36683"/>
        <dbReference type="Rhea" id="RHEA-COMP:10131"/>
        <dbReference type="Rhea" id="RHEA-COMP:11032"/>
        <dbReference type="ChEBI" id="CHEBI:29950"/>
        <dbReference type="ChEBI" id="CHEBI:57287"/>
        <dbReference type="ChEBI" id="CHEBI:57379"/>
        <dbReference type="ChEBI" id="CHEBI:74151"/>
        <dbReference type="EC" id="2.3.1.225"/>
    </reaction>
</comment>
<keyword evidence="5 7" id="KW-0472">Membrane</keyword>
<sequence length="200" mass="22751">MAESLGPPISRKDYEGSNWPVRDERVCCNLVRVRKVGNFYILAEWRRRDGKKRRMLLGPYWHFLLVTLVVIAAVSVMIYAFVVPAEDEIERVIGLTVTMLAVSGLLCTALTDPGIFPRYSKPLVENWTYSEYAQSYRPPGVIFCQQSQVLIEDYNHFCPWSGTVIGKGNEAYFQVFIVAIVVAFLYDLLVIALSLENIGF</sequence>
<comment type="similarity">
    <text evidence="7">Belongs to the DHHC palmitoyltransferase family.</text>
</comment>
<evidence type="ECO:0000256" key="5">
    <source>
        <dbReference type="ARBA" id="ARBA00023136"/>
    </source>
</evidence>
<dbReference type="EMBL" id="JAQMWT010000220">
    <property type="protein sequence ID" value="KAJ8607370.1"/>
    <property type="molecule type" value="Genomic_DNA"/>
</dbReference>
<comment type="caution">
    <text evidence="9">The sequence shown here is derived from an EMBL/GenBank/DDBJ whole genome shotgun (WGS) entry which is preliminary data.</text>
</comment>
<dbReference type="Proteomes" id="UP001230188">
    <property type="component" value="Unassembled WGS sequence"/>
</dbReference>
<dbReference type="GO" id="GO:0005783">
    <property type="term" value="C:endoplasmic reticulum"/>
    <property type="evidence" value="ECO:0007669"/>
    <property type="project" value="TreeGrafter"/>
</dbReference>
<evidence type="ECO:0000256" key="7">
    <source>
        <dbReference type="RuleBase" id="RU079119"/>
    </source>
</evidence>
<evidence type="ECO:0000256" key="3">
    <source>
        <dbReference type="ARBA" id="ARBA00022692"/>
    </source>
</evidence>
<dbReference type="Pfam" id="PF01529">
    <property type="entry name" value="DHHC"/>
    <property type="match status" value="1"/>
</dbReference>
<dbReference type="GO" id="GO:0006612">
    <property type="term" value="P:protein targeting to membrane"/>
    <property type="evidence" value="ECO:0007669"/>
    <property type="project" value="TreeGrafter"/>
</dbReference>
<evidence type="ECO:0000256" key="4">
    <source>
        <dbReference type="ARBA" id="ARBA00022989"/>
    </source>
</evidence>
<dbReference type="PANTHER" id="PTHR22883">
    <property type="entry name" value="ZINC FINGER DHHC DOMAIN CONTAINING PROTEIN"/>
    <property type="match status" value="1"/>
</dbReference>
<comment type="domain">
    <text evidence="7">The DHHC domain is required for palmitoyltransferase activity.</text>
</comment>
<reference evidence="9" key="1">
    <citation type="submission" date="2023-01" db="EMBL/GenBank/DDBJ databases">
        <title>Metagenome sequencing of chrysophaentin producing Chrysophaeum taylorii.</title>
        <authorList>
            <person name="Davison J."/>
            <person name="Bewley C."/>
        </authorList>
    </citation>
    <scope>NUCLEOTIDE SEQUENCE</scope>
    <source>
        <strain evidence="9">NIES-1699</strain>
    </source>
</reference>
<keyword evidence="6 7" id="KW-0012">Acyltransferase</keyword>
<dbReference type="AlphaFoldDB" id="A0AAD7XMT0"/>
<evidence type="ECO:0000313" key="10">
    <source>
        <dbReference type="Proteomes" id="UP001230188"/>
    </source>
</evidence>
<accession>A0AAD7XMT0</accession>
<feature type="transmembrane region" description="Helical" evidence="7">
    <location>
        <begin position="56"/>
        <end position="80"/>
    </location>
</feature>
<dbReference type="GO" id="GO:0005794">
    <property type="term" value="C:Golgi apparatus"/>
    <property type="evidence" value="ECO:0007669"/>
    <property type="project" value="TreeGrafter"/>
</dbReference>
<comment type="subcellular location">
    <subcellularLocation>
        <location evidence="1">Membrane</location>
        <topology evidence="1">Multi-pass membrane protein</topology>
    </subcellularLocation>
</comment>
<evidence type="ECO:0000256" key="2">
    <source>
        <dbReference type="ARBA" id="ARBA00022679"/>
    </source>
</evidence>
<feature type="transmembrane region" description="Helical" evidence="7">
    <location>
        <begin position="92"/>
        <end position="111"/>
    </location>
</feature>
<feature type="domain" description="Palmitoyltransferase DHHC" evidence="8">
    <location>
        <begin position="129"/>
        <end position="193"/>
    </location>
</feature>
<evidence type="ECO:0000256" key="6">
    <source>
        <dbReference type="ARBA" id="ARBA00023315"/>
    </source>
</evidence>
<dbReference type="InterPro" id="IPR001594">
    <property type="entry name" value="Palmitoyltrfase_DHHC"/>
</dbReference>
<dbReference type="GO" id="GO:0019706">
    <property type="term" value="F:protein-cysteine S-palmitoyltransferase activity"/>
    <property type="evidence" value="ECO:0007669"/>
    <property type="project" value="UniProtKB-EC"/>
</dbReference>
<dbReference type="EC" id="2.3.1.225" evidence="7"/>
<proteinExistence type="inferred from homology"/>
<evidence type="ECO:0000313" key="9">
    <source>
        <dbReference type="EMBL" id="KAJ8607370.1"/>
    </source>
</evidence>
<organism evidence="9 10">
    <name type="scientific">Chrysophaeum taylorii</name>
    <dbReference type="NCBI Taxonomy" id="2483200"/>
    <lineage>
        <taxon>Eukaryota</taxon>
        <taxon>Sar</taxon>
        <taxon>Stramenopiles</taxon>
        <taxon>Ochrophyta</taxon>
        <taxon>Pelagophyceae</taxon>
        <taxon>Pelagomonadales</taxon>
        <taxon>Pelagomonadaceae</taxon>
        <taxon>Chrysophaeum</taxon>
    </lineage>
</organism>
<keyword evidence="10" id="KW-1185">Reference proteome</keyword>
<keyword evidence="3 7" id="KW-0812">Transmembrane</keyword>
<protein>
    <recommendedName>
        <fullName evidence="7">Palmitoyltransferase</fullName>
        <ecNumber evidence="7">2.3.1.225</ecNumber>
    </recommendedName>
</protein>
<dbReference type="PROSITE" id="PS50216">
    <property type="entry name" value="DHHC"/>
    <property type="match status" value="1"/>
</dbReference>
<dbReference type="GO" id="GO:0016020">
    <property type="term" value="C:membrane"/>
    <property type="evidence" value="ECO:0007669"/>
    <property type="project" value="UniProtKB-SubCell"/>
</dbReference>
<gene>
    <name evidence="9" type="ORF">CTAYLR_010772</name>
</gene>
<keyword evidence="2 7" id="KW-0808">Transferase</keyword>
<name>A0AAD7XMT0_9STRA</name>
<feature type="transmembrane region" description="Helical" evidence="7">
    <location>
        <begin position="171"/>
        <end position="195"/>
    </location>
</feature>
<dbReference type="InterPro" id="IPR039859">
    <property type="entry name" value="PFA4/ZDH16/20/ERF2-like"/>
</dbReference>
<keyword evidence="4 7" id="KW-1133">Transmembrane helix</keyword>